<dbReference type="Pfam" id="PF00069">
    <property type="entry name" value="Pkinase"/>
    <property type="match status" value="1"/>
</dbReference>
<evidence type="ECO:0000259" key="15">
    <source>
        <dbReference type="PROSITE" id="PS50011"/>
    </source>
</evidence>
<feature type="binding site" evidence="13">
    <location>
        <position position="360"/>
    </location>
    <ligand>
        <name>ATP</name>
        <dbReference type="ChEBI" id="CHEBI:30616"/>
    </ligand>
</feature>
<dbReference type="InterPro" id="IPR050528">
    <property type="entry name" value="L-type_Lectin-RKs"/>
</dbReference>
<dbReference type="FunFam" id="3.30.200.20:FF:000168">
    <property type="entry name" value="L-type lectin-domain containing receptor kinase IX.1"/>
    <property type="match status" value="1"/>
</dbReference>
<evidence type="ECO:0000256" key="3">
    <source>
        <dbReference type="ARBA" id="ARBA00008536"/>
    </source>
</evidence>
<keyword evidence="5" id="KW-0812">Transmembrane</keyword>
<dbReference type="Gene3D" id="1.10.510.10">
    <property type="entry name" value="Transferase(Phosphotransferase) domain 1"/>
    <property type="match status" value="1"/>
</dbReference>
<dbReference type="Pfam" id="PF00139">
    <property type="entry name" value="Lectin_legB"/>
    <property type="match status" value="2"/>
</dbReference>
<dbReference type="GO" id="GO:0004672">
    <property type="term" value="F:protein kinase activity"/>
    <property type="evidence" value="ECO:0007669"/>
    <property type="project" value="InterPro"/>
</dbReference>
<evidence type="ECO:0000256" key="1">
    <source>
        <dbReference type="ARBA" id="ARBA00004479"/>
    </source>
</evidence>
<dbReference type="PROSITE" id="PS50011">
    <property type="entry name" value="PROTEIN_KINASE_DOM"/>
    <property type="match status" value="1"/>
</dbReference>
<keyword evidence="7 16" id="KW-0430">Lectin</keyword>
<dbReference type="GO" id="GO:0030246">
    <property type="term" value="F:carbohydrate binding"/>
    <property type="evidence" value="ECO:0007669"/>
    <property type="project" value="UniProtKB-KW"/>
</dbReference>
<dbReference type="OrthoDB" id="842456at2759"/>
<reference evidence="16 17" key="1">
    <citation type="submission" date="2018-02" db="EMBL/GenBank/DDBJ databases">
        <title>Draft genome of wild Prunus yedoensis var. nudiflora.</title>
        <authorList>
            <person name="Baek S."/>
            <person name="Kim J.-H."/>
            <person name="Choi K."/>
            <person name="Kim G.-B."/>
            <person name="Cho A."/>
            <person name="Jang H."/>
            <person name="Shin C.-H."/>
            <person name="Yu H.-J."/>
            <person name="Mun J.-H."/>
        </authorList>
    </citation>
    <scope>NUCLEOTIDE SEQUENCE [LARGE SCALE GENOMIC DNA]</scope>
    <source>
        <strain evidence="17">cv. Jeju island</strain>
        <tissue evidence="16">Leaf</tissue>
    </source>
</reference>
<sequence>MVVLLLLLLFHLAPSATSLNFSFPTFPNGINTLSLEGNAFVDGKFLRLTNSAVDEEKTGSVGRATYSQPFLLRDNATGKLADFTTTFTFTIDSRNKTPYADGLAFFLAPNGSALNKSPISTGGALGLPVANPELPGIKPEKNESFVAVEFDIVQNTATSVQDPAGEHLPGRGMVVLHRDEKIVLGFVTILDRKILALPLLIENGDWVERDLAYTVNLTEILQGWVIVGFSAATGGWTALHKINSWSFNSTSLIDENANNNTPVAPAPTPIVEPESGNGINIGLVVGLGGTGESSDNDEDPMINNPIDDEFEKGTGPKKFSYKTLAQSTNNFDEGEKLGEGGFGGVYRGFIPDLNSYVAVKRVSSSSKQGPKEYASEVKIISRLRHRNLVQLIGWCHERKFLLVYEFMPNGSLDSHLFKEQSLLTWEARYKIAQGLASGLFYLHEEWEQCVLHRDIKSSNTVGPRKTVANHNLGWNHGLHGSGLSQHRKG</sequence>
<evidence type="ECO:0000256" key="12">
    <source>
        <dbReference type="ARBA" id="ARBA00023170"/>
    </source>
</evidence>
<keyword evidence="12 16" id="KW-0675">Receptor</keyword>
<feature type="chain" id="PRO_5016332442" evidence="14">
    <location>
        <begin position="19"/>
        <end position="489"/>
    </location>
</feature>
<dbReference type="InterPro" id="IPR011009">
    <property type="entry name" value="Kinase-like_dom_sf"/>
</dbReference>
<keyword evidence="16" id="KW-0418">Kinase</keyword>
<feature type="signal peptide" evidence="14">
    <location>
        <begin position="1"/>
        <end position="18"/>
    </location>
</feature>
<comment type="similarity">
    <text evidence="3">In the N-terminal section; belongs to the leguminous lectin family.</text>
</comment>
<dbReference type="Proteomes" id="UP000250321">
    <property type="component" value="Unassembled WGS sequence"/>
</dbReference>
<feature type="domain" description="Protein kinase" evidence="15">
    <location>
        <begin position="331"/>
        <end position="489"/>
    </location>
</feature>
<dbReference type="InterPro" id="IPR013320">
    <property type="entry name" value="ConA-like_dom_sf"/>
</dbReference>
<dbReference type="GO" id="GO:0005524">
    <property type="term" value="F:ATP binding"/>
    <property type="evidence" value="ECO:0007669"/>
    <property type="project" value="UniProtKB-UniRule"/>
</dbReference>
<keyword evidence="9 13" id="KW-0067">ATP-binding</keyword>
<protein>
    <submittedName>
        <fullName evidence="16">L-type lectin-domain containing receptor kinase IX.1</fullName>
    </submittedName>
</protein>
<keyword evidence="11" id="KW-0472">Membrane</keyword>
<dbReference type="SUPFAM" id="SSF56112">
    <property type="entry name" value="Protein kinase-like (PK-like)"/>
    <property type="match status" value="1"/>
</dbReference>
<dbReference type="EMBL" id="PJQY01001995">
    <property type="protein sequence ID" value="PQP97226.1"/>
    <property type="molecule type" value="Genomic_DNA"/>
</dbReference>
<evidence type="ECO:0000256" key="14">
    <source>
        <dbReference type="SAM" id="SignalP"/>
    </source>
</evidence>
<keyword evidence="6 14" id="KW-0732">Signal</keyword>
<dbReference type="AlphaFoldDB" id="A0A314XWQ9"/>
<comment type="caution">
    <text evidence="16">The sequence shown here is derived from an EMBL/GenBank/DDBJ whole genome shotgun (WGS) entry which is preliminary data.</text>
</comment>
<evidence type="ECO:0000256" key="13">
    <source>
        <dbReference type="PROSITE-ProRule" id="PRU10141"/>
    </source>
</evidence>
<gene>
    <name evidence="16" type="ORF">Pyn_09592</name>
</gene>
<accession>A0A314XWQ9</accession>
<dbReference type="Gene3D" id="3.30.200.20">
    <property type="entry name" value="Phosphorylase Kinase, domain 1"/>
    <property type="match status" value="1"/>
</dbReference>
<proteinExistence type="inferred from homology"/>
<comment type="similarity">
    <text evidence="4">In the C-terminal section; belongs to the protein kinase superfamily. Ser/Thr protein kinase family.</text>
</comment>
<keyword evidence="8 13" id="KW-0547">Nucleotide-binding</keyword>
<evidence type="ECO:0000313" key="16">
    <source>
        <dbReference type="EMBL" id="PQP97226.1"/>
    </source>
</evidence>
<evidence type="ECO:0000313" key="17">
    <source>
        <dbReference type="Proteomes" id="UP000250321"/>
    </source>
</evidence>
<evidence type="ECO:0000256" key="2">
    <source>
        <dbReference type="ARBA" id="ARBA00007606"/>
    </source>
</evidence>
<dbReference type="CDD" id="cd06899">
    <property type="entry name" value="lectin_legume_LecRK_Arcelin_ConA"/>
    <property type="match status" value="1"/>
</dbReference>
<comment type="subcellular location">
    <subcellularLocation>
        <location evidence="1">Membrane</location>
        <topology evidence="1">Single-pass type I membrane protein</topology>
    </subcellularLocation>
</comment>
<keyword evidence="10" id="KW-1133">Transmembrane helix</keyword>
<dbReference type="SMART" id="SM00220">
    <property type="entry name" value="S_TKc"/>
    <property type="match status" value="1"/>
</dbReference>
<dbReference type="SUPFAM" id="SSF49899">
    <property type="entry name" value="Concanavalin A-like lectins/glucanases"/>
    <property type="match status" value="1"/>
</dbReference>
<dbReference type="PANTHER" id="PTHR27007">
    <property type="match status" value="1"/>
</dbReference>
<dbReference type="InterPro" id="IPR001220">
    <property type="entry name" value="Legume_lectin_dom"/>
</dbReference>
<evidence type="ECO:0000256" key="7">
    <source>
        <dbReference type="ARBA" id="ARBA00022734"/>
    </source>
</evidence>
<evidence type="ECO:0000256" key="9">
    <source>
        <dbReference type="ARBA" id="ARBA00022840"/>
    </source>
</evidence>
<dbReference type="InterPro" id="IPR017441">
    <property type="entry name" value="Protein_kinase_ATP_BS"/>
</dbReference>
<name>A0A314XWQ9_PRUYE</name>
<evidence type="ECO:0000256" key="11">
    <source>
        <dbReference type="ARBA" id="ARBA00023136"/>
    </source>
</evidence>
<dbReference type="InterPro" id="IPR000719">
    <property type="entry name" value="Prot_kinase_dom"/>
</dbReference>
<comment type="similarity">
    <text evidence="2">Belongs to the leguminous lectin family.</text>
</comment>
<organism evidence="16 17">
    <name type="scientific">Prunus yedoensis var. nudiflora</name>
    <dbReference type="NCBI Taxonomy" id="2094558"/>
    <lineage>
        <taxon>Eukaryota</taxon>
        <taxon>Viridiplantae</taxon>
        <taxon>Streptophyta</taxon>
        <taxon>Embryophyta</taxon>
        <taxon>Tracheophyta</taxon>
        <taxon>Spermatophyta</taxon>
        <taxon>Magnoliopsida</taxon>
        <taxon>eudicotyledons</taxon>
        <taxon>Gunneridae</taxon>
        <taxon>Pentapetalae</taxon>
        <taxon>rosids</taxon>
        <taxon>fabids</taxon>
        <taxon>Rosales</taxon>
        <taxon>Rosaceae</taxon>
        <taxon>Amygdaloideae</taxon>
        <taxon>Amygdaleae</taxon>
        <taxon>Prunus</taxon>
    </lineage>
</organism>
<dbReference type="Gene3D" id="2.60.120.200">
    <property type="match status" value="2"/>
</dbReference>
<evidence type="ECO:0000256" key="4">
    <source>
        <dbReference type="ARBA" id="ARBA00010217"/>
    </source>
</evidence>
<keyword evidence="17" id="KW-1185">Reference proteome</keyword>
<evidence type="ECO:0000256" key="10">
    <source>
        <dbReference type="ARBA" id="ARBA00022989"/>
    </source>
</evidence>
<keyword evidence="16" id="KW-0808">Transferase</keyword>
<dbReference type="PROSITE" id="PS00107">
    <property type="entry name" value="PROTEIN_KINASE_ATP"/>
    <property type="match status" value="1"/>
</dbReference>
<dbReference type="GO" id="GO:0016020">
    <property type="term" value="C:membrane"/>
    <property type="evidence" value="ECO:0007669"/>
    <property type="project" value="UniProtKB-SubCell"/>
</dbReference>
<evidence type="ECO:0000256" key="6">
    <source>
        <dbReference type="ARBA" id="ARBA00022729"/>
    </source>
</evidence>
<evidence type="ECO:0000256" key="5">
    <source>
        <dbReference type="ARBA" id="ARBA00022692"/>
    </source>
</evidence>
<evidence type="ECO:0000256" key="8">
    <source>
        <dbReference type="ARBA" id="ARBA00022741"/>
    </source>
</evidence>